<keyword evidence="1" id="KW-0677">Repeat</keyword>
<evidence type="ECO:0000256" key="2">
    <source>
        <dbReference type="ARBA" id="ARBA00022803"/>
    </source>
</evidence>
<dbReference type="SUPFAM" id="SSF48452">
    <property type="entry name" value="TPR-like"/>
    <property type="match status" value="2"/>
</dbReference>
<feature type="signal peptide" evidence="4">
    <location>
        <begin position="1"/>
        <end position="29"/>
    </location>
</feature>
<dbReference type="InterPro" id="IPR051685">
    <property type="entry name" value="Ycf3/AcsC/BcsC/TPR_MFPF"/>
</dbReference>
<sequence length="547" mass="61854">MKCPNIFNRYHLIPAALVTMLLFPLNASATFPNIDIALWDPHFSKTDRSKPEYLQILELAKNKKFAQALTIVKSLEHESPHKGTPLILKSLLLFEVGKYVESQKAMQKARDIQPRHPAVHYHHCQLYRQLGVVDLAERSCNIAVQQHPERPEAHYEAALTLAAQGRMKDANQALKKAASLDPKNEAYAFQMGLNYNYLNEIPQAIESFSKALELNPEYLEAAYQLGYAYATQNNMAMAKRFLNRVYDTRQSDPDDALKFHPQVEAARVLLEFLRTNGPEKLPTQIEPAKYHLGRSQKLYKEGEYGLSLFEIQTAARLDPENVNTRQILVGLASLFLRIKVAEQAVNDLLKSAGDNKNLKAKGLQELGDLYVMRGNLKQAKEFYTQAVELGDPGEIAKISLDELPKEDSIPPTGPENNWYMNPPEALNQKGEIFAHYGMYQRAVNLYSMALRMDPNNLNSKLNTAMAYFGDKQFNRAIAILEKTLVTHPTHSHLFSHRILLAKAYANTGNDSEVLKNLKEAKEINPAGLKKLRSDPAFKKIAQDPVFE</sequence>
<dbReference type="EMBL" id="CP048685">
    <property type="protein sequence ID" value="QPJ62622.1"/>
    <property type="molecule type" value="Genomic_DNA"/>
</dbReference>
<dbReference type="KEGG" id="nli:G3M70_12360"/>
<dbReference type="PROSITE" id="PS50293">
    <property type="entry name" value="TPR_REGION"/>
    <property type="match status" value="1"/>
</dbReference>
<feature type="repeat" description="TPR" evidence="3">
    <location>
        <begin position="360"/>
        <end position="393"/>
    </location>
</feature>
<dbReference type="InterPro" id="IPR011990">
    <property type="entry name" value="TPR-like_helical_dom_sf"/>
</dbReference>
<evidence type="ECO:0000256" key="1">
    <source>
        <dbReference type="ARBA" id="ARBA00022737"/>
    </source>
</evidence>
<name>A0A7T0BXE7_9BACT</name>
<feature type="repeat" description="TPR" evidence="3">
    <location>
        <begin position="423"/>
        <end position="456"/>
    </location>
</feature>
<feature type="chain" id="PRO_5032608284" evidence="4">
    <location>
        <begin position="30"/>
        <end position="547"/>
    </location>
</feature>
<feature type="repeat" description="TPR" evidence="3">
    <location>
        <begin position="185"/>
        <end position="218"/>
    </location>
</feature>
<accession>A0A7T0BXE7</accession>
<evidence type="ECO:0000256" key="4">
    <source>
        <dbReference type="SAM" id="SignalP"/>
    </source>
</evidence>
<proteinExistence type="predicted"/>
<evidence type="ECO:0000313" key="6">
    <source>
        <dbReference type="Proteomes" id="UP000594688"/>
    </source>
</evidence>
<dbReference type="SMART" id="SM00028">
    <property type="entry name" value="TPR"/>
    <property type="match status" value="9"/>
</dbReference>
<dbReference type="PANTHER" id="PTHR44943:SF8">
    <property type="entry name" value="TPR REPEAT-CONTAINING PROTEIN MJ0263"/>
    <property type="match status" value="1"/>
</dbReference>
<evidence type="ECO:0000313" key="5">
    <source>
        <dbReference type="EMBL" id="QPJ62622.1"/>
    </source>
</evidence>
<dbReference type="NCBIfam" id="NF047558">
    <property type="entry name" value="TPR_END_plus"/>
    <property type="match status" value="1"/>
</dbReference>
<evidence type="ECO:0000256" key="3">
    <source>
        <dbReference type="PROSITE-ProRule" id="PRU00339"/>
    </source>
</evidence>
<dbReference type="PROSITE" id="PS50005">
    <property type="entry name" value="TPR"/>
    <property type="match status" value="4"/>
</dbReference>
<protein>
    <submittedName>
        <fullName evidence="5">Tetratricopeptide repeat protein</fullName>
    </submittedName>
</protein>
<dbReference type="Pfam" id="PF13432">
    <property type="entry name" value="TPR_16"/>
    <property type="match status" value="1"/>
</dbReference>
<feature type="repeat" description="TPR" evidence="3">
    <location>
        <begin position="151"/>
        <end position="184"/>
    </location>
</feature>
<organism evidence="5 6">
    <name type="scientific">Candidatus Nitronauta litoralis</name>
    <dbReference type="NCBI Taxonomy" id="2705533"/>
    <lineage>
        <taxon>Bacteria</taxon>
        <taxon>Pseudomonadati</taxon>
        <taxon>Nitrospinota/Tectimicrobiota group</taxon>
        <taxon>Nitrospinota</taxon>
        <taxon>Nitrospinia</taxon>
        <taxon>Nitrospinales</taxon>
        <taxon>Nitrospinaceae</taxon>
        <taxon>Candidatus Nitronauta</taxon>
    </lineage>
</organism>
<gene>
    <name evidence="5" type="ORF">G3M70_12360</name>
</gene>
<keyword evidence="4" id="KW-0732">Signal</keyword>
<dbReference type="Pfam" id="PF13181">
    <property type="entry name" value="TPR_8"/>
    <property type="match status" value="1"/>
</dbReference>
<reference evidence="5 6" key="1">
    <citation type="submission" date="2020-02" db="EMBL/GenBank/DDBJ databases">
        <title>Genomic and physiological characterization of two novel Nitrospinaceae genera.</title>
        <authorList>
            <person name="Mueller A.J."/>
            <person name="Jung M.-Y."/>
            <person name="Strachan C.R."/>
            <person name="Herbold C.W."/>
            <person name="Kirkegaard R.H."/>
            <person name="Daims H."/>
        </authorList>
    </citation>
    <scope>NUCLEOTIDE SEQUENCE [LARGE SCALE GENOMIC DNA]</scope>
    <source>
        <strain evidence="5">EB</strain>
    </source>
</reference>
<keyword evidence="2 3" id="KW-0802">TPR repeat</keyword>
<dbReference type="Proteomes" id="UP000594688">
    <property type="component" value="Chromosome"/>
</dbReference>
<dbReference type="Gene3D" id="1.25.40.10">
    <property type="entry name" value="Tetratricopeptide repeat domain"/>
    <property type="match status" value="3"/>
</dbReference>
<dbReference type="AlphaFoldDB" id="A0A7T0BXE7"/>
<dbReference type="InterPro" id="IPR019734">
    <property type="entry name" value="TPR_rpt"/>
</dbReference>
<dbReference type="PANTHER" id="PTHR44943">
    <property type="entry name" value="CELLULOSE SYNTHASE OPERON PROTEIN C"/>
    <property type="match status" value="1"/>
</dbReference>
<dbReference type="Pfam" id="PF13414">
    <property type="entry name" value="TPR_11"/>
    <property type="match status" value="1"/>
</dbReference>